<proteinExistence type="predicted"/>
<dbReference type="PANTHER" id="PTHR43377">
    <property type="entry name" value="BILIVERDIN REDUCTASE A"/>
    <property type="match status" value="1"/>
</dbReference>
<reference evidence="2 3" key="1">
    <citation type="journal article" date="2016" name="Nat. Commun.">
        <title>Thousands of microbial genomes shed light on interconnected biogeochemical processes in an aquifer system.</title>
        <authorList>
            <person name="Anantharaman K."/>
            <person name="Brown C.T."/>
            <person name="Hug L.A."/>
            <person name="Sharon I."/>
            <person name="Castelle C.J."/>
            <person name="Probst A.J."/>
            <person name="Thomas B.C."/>
            <person name="Singh A."/>
            <person name="Wilkins M.J."/>
            <person name="Karaoz U."/>
            <person name="Brodie E.L."/>
            <person name="Williams K.H."/>
            <person name="Hubbard S.S."/>
            <person name="Banfield J.F."/>
        </authorList>
    </citation>
    <scope>NUCLEOTIDE SEQUENCE [LARGE SCALE GENOMIC DNA]</scope>
</reference>
<evidence type="ECO:0000313" key="3">
    <source>
        <dbReference type="Proteomes" id="UP000178908"/>
    </source>
</evidence>
<sequence length="336" mass="38176">MKKPIRLGFIGCGGHSARHADVVSKIYESYEIVAAMDTQLGSAIKFLSKYKGLNGVASSNLDKFFEANMEAVLIGSPHKYHLEQAEAAVRAGKHVLCEKPLWEARTPAEVDQKLQTARRIIEEAAARGLIFSSCHLRRYEKEYVYIKEHLDEYLEKFGGVVEAHFQFFYHEPSTGWKMDDSLLLDHMNHEIDLIHFLFGYSPATFWRLSHSFDEYRVAGKTESGLGIWFSGYRRLKSRTFRNELELIFERGRVRTEVVLNSGSGMVSSSVSTLSFEDDSETVTHFCAHSYDDALVGVMRNFAAAIRGEEKCYLTTHDLLVNTTICNDLILNEHGEI</sequence>
<accession>A0A1F8F5W2</accession>
<name>A0A1F8F5W2_9BACT</name>
<dbReference type="Gene3D" id="3.30.360.10">
    <property type="entry name" value="Dihydrodipicolinate Reductase, domain 2"/>
    <property type="match status" value="1"/>
</dbReference>
<dbReference type="Gene3D" id="3.40.50.720">
    <property type="entry name" value="NAD(P)-binding Rossmann-like Domain"/>
    <property type="match status" value="1"/>
</dbReference>
<dbReference type="InterPro" id="IPR036291">
    <property type="entry name" value="NAD(P)-bd_dom_sf"/>
</dbReference>
<comment type="caution">
    <text evidence="2">The sequence shown here is derived from an EMBL/GenBank/DDBJ whole genome shotgun (WGS) entry which is preliminary data.</text>
</comment>
<dbReference type="InterPro" id="IPR051450">
    <property type="entry name" value="Gfo/Idh/MocA_Oxidoreductases"/>
</dbReference>
<organism evidence="2 3">
    <name type="scientific">Candidatus Yanofskybacteria bacterium RIFCSPHIGHO2_02_FULL_39_10</name>
    <dbReference type="NCBI Taxonomy" id="1802674"/>
    <lineage>
        <taxon>Bacteria</taxon>
        <taxon>Candidatus Yanofskyibacteriota</taxon>
    </lineage>
</organism>
<evidence type="ECO:0000259" key="1">
    <source>
        <dbReference type="Pfam" id="PF01408"/>
    </source>
</evidence>
<dbReference type="Pfam" id="PF01408">
    <property type="entry name" value="GFO_IDH_MocA"/>
    <property type="match status" value="1"/>
</dbReference>
<feature type="domain" description="Gfo/Idh/MocA-like oxidoreductase N-terminal" evidence="1">
    <location>
        <begin position="5"/>
        <end position="119"/>
    </location>
</feature>
<dbReference type="PANTHER" id="PTHR43377:SF1">
    <property type="entry name" value="BILIVERDIN REDUCTASE A"/>
    <property type="match status" value="1"/>
</dbReference>
<dbReference type="EMBL" id="MGJO01000048">
    <property type="protein sequence ID" value="OGN08535.1"/>
    <property type="molecule type" value="Genomic_DNA"/>
</dbReference>
<dbReference type="AlphaFoldDB" id="A0A1F8F5W2"/>
<dbReference type="InterPro" id="IPR000683">
    <property type="entry name" value="Gfo/Idh/MocA-like_OxRdtase_N"/>
</dbReference>
<evidence type="ECO:0000313" key="2">
    <source>
        <dbReference type="EMBL" id="OGN08535.1"/>
    </source>
</evidence>
<gene>
    <name evidence="2" type="ORF">A3C61_01950</name>
</gene>
<protein>
    <recommendedName>
        <fullName evidence="1">Gfo/Idh/MocA-like oxidoreductase N-terminal domain-containing protein</fullName>
    </recommendedName>
</protein>
<dbReference type="SUPFAM" id="SSF51735">
    <property type="entry name" value="NAD(P)-binding Rossmann-fold domains"/>
    <property type="match status" value="1"/>
</dbReference>
<dbReference type="GO" id="GO:0000166">
    <property type="term" value="F:nucleotide binding"/>
    <property type="evidence" value="ECO:0007669"/>
    <property type="project" value="InterPro"/>
</dbReference>
<dbReference type="Proteomes" id="UP000178908">
    <property type="component" value="Unassembled WGS sequence"/>
</dbReference>